<dbReference type="InterPro" id="IPR027746">
    <property type="entry name" value="TTL"/>
</dbReference>
<sequence length="356" mass="37766">MSAPTRARKLRILLTNDDGPPSGPDGHSPFIYPFARQLAAQLDADVRVVVPASQRSWVGKAYHIAEKTTGVYYYPAGEDGNEGESHELPRERRDGEMEWILLKGTPATCASIALHNLFAPNSFDLVISGPNFGRNTSTAFALSSGTLGAAMAASLSGAKAIALSWGLMDGYKPPPKEFVDAASKVSCDVVKRLYELGWGSGDEQVDVYSVNVPLLPEIVSAPEVRWTSMARTNYGRLFKSTPHPDSAASQNKGGPAAVAEPQDAAAAASSSSAAEAGDAQGSELLGVKDEHKSEKLHFVFAPDISALVSPKMEDLVEGTDKHAIHTGAISVTPIRSAFMEAAPPTGIPVEGLRWKI</sequence>
<dbReference type="GO" id="GO:0016787">
    <property type="term" value="F:hydrolase activity"/>
    <property type="evidence" value="ECO:0007669"/>
    <property type="project" value="InterPro"/>
</dbReference>
<dbReference type="NCBIfam" id="TIGR00087">
    <property type="entry name" value="surE"/>
    <property type="match status" value="1"/>
</dbReference>
<dbReference type="Gene3D" id="3.40.1210.10">
    <property type="entry name" value="Survival protein SurE-like phosphatase/nucleotidase"/>
    <property type="match status" value="1"/>
</dbReference>
<organism evidence="3 4">
    <name type="scientific">Rhodotorula paludigena</name>
    <dbReference type="NCBI Taxonomy" id="86838"/>
    <lineage>
        <taxon>Eukaryota</taxon>
        <taxon>Fungi</taxon>
        <taxon>Dikarya</taxon>
        <taxon>Basidiomycota</taxon>
        <taxon>Pucciniomycotina</taxon>
        <taxon>Microbotryomycetes</taxon>
        <taxon>Sporidiobolales</taxon>
        <taxon>Sporidiobolaceae</taxon>
        <taxon>Rhodotorula</taxon>
    </lineage>
</organism>
<feature type="compositionally biased region" description="Low complexity" evidence="1">
    <location>
        <begin position="255"/>
        <end position="279"/>
    </location>
</feature>
<protein>
    <recommendedName>
        <fullName evidence="2">Survival protein SurE-like phosphatase/nucleotidase domain-containing protein</fullName>
    </recommendedName>
</protein>
<dbReference type="AlphaFoldDB" id="A0AAV5GQF7"/>
<feature type="region of interest" description="Disordered" evidence="1">
    <location>
        <begin position="237"/>
        <end position="279"/>
    </location>
</feature>
<dbReference type="EMBL" id="BQKY01000009">
    <property type="protein sequence ID" value="GJN91602.1"/>
    <property type="molecule type" value="Genomic_DNA"/>
</dbReference>
<dbReference type="GO" id="GO:0000932">
    <property type="term" value="C:P-body"/>
    <property type="evidence" value="ECO:0007669"/>
    <property type="project" value="TreeGrafter"/>
</dbReference>
<dbReference type="Proteomes" id="UP001342314">
    <property type="component" value="Unassembled WGS sequence"/>
</dbReference>
<reference evidence="3 4" key="1">
    <citation type="submission" date="2021-12" db="EMBL/GenBank/DDBJ databases">
        <title>High titer production of polyol ester of fatty acids by Rhodotorula paludigena BS15 towards product separation-free biomass refinery.</title>
        <authorList>
            <person name="Mano J."/>
            <person name="Ono H."/>
            <person name="Tanaka T."/>
            <person name="Naito K."/>
            <person name="Sushida H."/>
            <person name="Ike M."/>
            <person name="Tokuyasu K."/>
            <person name="Kitaoka M."/>
        </authorList>
    </citation>
    <scope>NUCLEOTIDE SEQUENCE [LARGE SCALE GENOMIC DNA]</scope>
    <source>
        <strain evidence="3 4">BS15</strain>
    </source>
</reference>
<comment type="caution">
    <text evidence="3">The sequence shown here is derived from an EMBL/GenBank/DDBJ whole genome shotgun (WGS) entry which is preliminary data.</text>
</comment>
<proteinExistence type="predicted"/>
<dbReference type="PANTHER" id="PTHR47551:SF1">
    <property type="entry name" value="TUBULIN--TYROSINE LIGASE PBY1-RELATED"/>
    <property type="match status" value="1"/>
</dbReference>
<evidence type="ECO:0000313" key="3">
    <source>
        <dbReference type="EMBL" id="GJN91602.1"/>
    </source>
</evidence>
<dbReference type="InterPro" id="IPR002828">
    <property type="entry name" value="SurE-like_Pase/nucleotidase"/>
</dbReference>
<dbReference type="PANTHER" id="PTHR47551">
    <property type="entry name" value="TUBULIN--TYROSINE LIGASE PBY1-RELATED"/>
    <property type="match status" value="1"/>
</dbReference>
<evidence type="ECO:0000313" key="4">
    <source>
        <dbReference type="Proteomes" id="UP001342314"/>
    </source>
</evidence>
<gene>
    <name evidence="3" type="ORF">Rhopal_004625-T1</name>
</gene>
<dbReference type="InterPro" id="IPR036523">
    <property type="entry name" value="SurE-like_sf"/>
</dbReference>
<dbReference type="SUPFAM" id="SSF64167">
    <property type="entry name" value="SurE-like"/>
    <property type="match status" value="1"/>
</dbReference>
<name>A0AAV5GQF7_9BASI</name>
<feature type="domain" description="Survival protein SurE-like phosphatase/nucleotidase" evidence="2">
    <location>
        <begin position="12"/>
        <end position="234"/>
    </location>
</feature>
<dbReference type="Pfam" id="PF01975">
    <property type="entry name" value="SurE"/>
    <property type="match status" value="1"/>
</dbReference>
<evidence type="ECO:0000259" key="2">
    <source>
        <dbReference type="Pfam" id="PF01975"/>
    </source>
</evidence>
<keyword evidence="4" id="KW-1185">Reference proteome</keyword>
<evidence type="ECO:0000256" key="1">
    <source>
        <dbReference type="SAM" id="MobiDB-lite"/>
    </source>
</evidence>
<accession>A0AAV5GQF7</accession>